<gene>
    <name evidence="1" type="ORF">REIFOR_01448</name>
</gene>
<accession>A0A2K8KTG8</accession>
<dbReference type="InterPro" id="IPR036390">
    <property type="entry name" value="WH_DNA-bd_sf"/>
</dbReference>
<dbReference type="InterPro" id="IPR036388">
    <property type="entry name" value="WH-like_DNA-bd_sf"/>
</dbReference>
<sequence length="114" mass="12827">MTTEAHLKILKHIESNPHISQRQLAQELGVSVGKINYCVQALITTGLVKAGNFKRSASKMSYLYLLTPAGIEEKSRLTASFLKRKIIEHEKISQEIAQLKRDMANSPLTHLTRN</sequence>
<organism evidence="1 2">
    <name type="scientific">Reinekea forsetii</name>
    <dbReference type="NCBI Taxonomy" id="1336806"/>
    <lineage>
        <taxon>Bacteria</taxon>
        <taxon>Pseudomonadati</taxon>
        <taxon>Pseudomonadota</taxon>
        <taxon>Gammaproteobacteria</taxon>
        <taxon>Oceanospirillales</taxon>
        <taxon>Saccharospirillaceae</taxon>
        <taxon>Reinekea</taxon>
    </lineage>
</organism>
<dbReference type="KEGG" id="rfo:REIFOR_01448"/>
<dbReference type="InterPro" id="IPR026433">
    <property type="entry name" value="MarR_EPS"/>
</dbReference>
<name>A0A2K8KTG8_9GAMM</name>
<dbReference type="OrthoDB" id="8537236at2"/>
<evidence type="ECO:0000313" key="1">
    <source>
        <dbReference type="EMBL" id="ATX76594.1"/>
    </source>
</evidence>
<dbReference type="NCBIfam" id="TIGR04176">
    <property type="entry name" value="MarR_EPS"/>
    <property type="match status" value="1"/>
</dbReference>
<dbReference type="EMBL" id="CP011797">
    <property type="protein sequence ID" value="ATX76594.1"/>
    <property type="molecule type" value="Genomic_DNA"/>
</dbReference>
<reference evidence="1 2" key="1">
    <citation type="journal article" date="2017" name="Environ. Microbiol.">
        <title>Genomic and physiological analyses of 'Reinekea forsetii' reveal a versatile opportunistic lifestyle during spring algae blooms.</title>
        <authorList>
            <person name="Avci B."/>
            <person name="Hahnke R.L."/>
            <person name="Chafee M."/>
            <person name="Fischer T."/>
            <person name="Gruber-Vodicka H."/>
            <person name="Tegetmeyer H.E."/>
            <person name="Harder J."/>
            <person name="Fuchs B.M."/>
            <person name="Amann R.I."/>
            <person name="Teeling H."/>
        </authorList>
    </citation>
    <scope>NUCLEOTIDE SEQUENCE [LARGE SCALE GENOMIC DNA]</scope>
    <source>
        <strain evidence="1 2">Hel1_31_D35</strain>
    </source>
</reference>
<dbReference type="Proteomes" id="UP000229757">
    <property type="component" value="Chromosome"/>
</dbReference>
<dbReference type="RefSeq" id="WP_100256925.1">
    <property type="nucleotide sequence ID" value="NZ_CP011797.1"/>
</dbReference>
<dbReference type="Pfam" id="PF13412">
    <property type="entry name" value="HTH_24"/>
    <property type="match status" value="1"/>
</dbReference>
<protein>
    <submittedName>
        <fullName evidence="1">Transcriptional regulator, MarR family</fullName>
    </submittedName>
</protein>
<keyword evidence="2" id="KW-1185">Reference proteome</keyword>
<dbReference type="SUPFAM" id="SSF46785">
    <property type="entry name" value="Winged helix' DNA-binding domain"/>
    <property type="match status" value="1"/>
</dbReference>
<dbReference type="AlphaFoldDB" id="A0A2K8KTG8"/>
<dbReference type="Gene3D" id="1.10.10.10">
    <property type="entry name" value="Winged helix-like DNA-binding domain superfamily/Winged helix DNA-binding domain"/>
    <property type="match status" value="1"/>
</dbReference>
<proteinExistence type="predicted"/>
<evidence type="ECO:0000313" key="2">
    <source>
        <dbReference type="Proteomes" id="UP000229757"/>
    </source>
</evidence>